<dbReference type="InterPro" id="IPR008927">
    <property type="entry name" value="6-PGluconate_DH-like_C_sf"/>
</dbReference>
<dbReference type="GO" id="GO:0006631">
    <property type="term" value="P:fatty acid metabolic process"/>
    <property type="evidence" value="ECO:0007669"/>
    <property type="project" value="InterPro"/>
</dbReference>
<feature type="binding site" evidence="6">
    <location>
        <position position="146"/>
    </location>
    <ligand>
        <name>NAD(+)</name>
        <dbReference type="ChEBI" id="CHEBI:57540"/>
    </ligand>
</feature>
<feature type="domain" description="3-hydroxyacyl-CoA dehydrogenase NAD binding" evidence="8">
    <location>
        <begin position="10"/>
        <end position="187"/>
    </location>
</feature>
<keyword evidence="6" id="KW-0520">NAD</keyword>
<proteinExistence type="inferred from homology"/>
<protein>
    <recommendedName>
        <fullName evidence="4">3-hydroxybutyryl-CoA dehydrogenase</fullName>
    </recommendedName>
</protein>
<dbReference type="InterPro" id="IPR006180">
    <property type="entry name" value="3-OHacyl-CoA_DH_CS"/>
</dbReference>
<evidence type="ECO:0000259" key="8">
    <source>
        <dbReference type="Pfam" id="PF02737"/>
    </source>
</evidence>
<evidence type="ECO:0000313" key="9">
    <source>
        <dbReference type="EMBL" id="MBC8528097.1"/>
    </source>
</evidence>
<dbReference type="PIRSF" id="PIRSF000105">
    <property type="entry name" value="HCDH"/>
    <property type="match status" value="1"/>
</dbReference>
<dbReference type="Gene3D" id="1.10.1040.10">
    <property type="entry name" value="N-(1-d-carboxylethyl)-l-norvaline Dehydrogenase, domain 2"/>
    <property type="match status" value="1"/>
</dbReference>
<evidence type="ECO:0000256" key="5">
    <source>
        <dbReference type="PIRSR" id="PIRSR000105-1"/>
    </source>
</evidence>
<feature type="binding site" evidence="6">
    <location>
        <position position="122"/>
    </location>
    <ligand>
        <name>NAD(+)</name>
        <dbReference type="ChEBI" id="CHEBI:57540"/>
    </ligand>
</feature>
<comment type="similarity">
    <text evidence="2">Belongs to the 3-hydroxyacyl-CoA dehydrogenase family.</text>
</comment>
<sequence>MELQKLRTLVIAGAGLMGASMAQQFAGAGYPVTLYDISQQALEKGRRLIALNQSQAVESGASTPAQAEALQGRIACTTDKACFGRCQLVVESIVEDMDVKQAFWREVSALTPPDCVLATNTSGLSITAIATAVQNPGRFAGMHWFNPAHLIPLVEVISGQETAPETAEFIYALAESIGKKPIRVQKDAPGFIANRLQLAILREALHIAESGIGSIEDVDRCMKYGLGLRYACLGPFEVCDLGGLDTFYHIAQYLFGDLSNASQPTPLLADLYQSGAYGVKTGRGFYNYPDGKAQAAVKERDRLFLKAKGILDGED</sequence>
<feature type="binding site" evidence="6">
    <location>
        <position position="100"/>
    </location>
    <ligand>
        <name>NAD(+)</name>
        <dbReference type="ChEBI" id="CHEBI:57540"/>
    </ligand>
</feature>
<feature type="binding site" evidence="6">
    <location>
        <begin position="13"/>
        <end position="18"/>
    </location>
    <ligand>
        <name>NAD(+)</name>
        <dbReference type="ChEBI" id="CHEBI:57540"/>
    </ligand>
</feature>
<evidence type="ECO:0000256" key="2">
    <source>
        <dbReference type="ARBA" id="ARBA00009463"/>
    </source>
</evidence>
<dbReference type="InterPro" id="IPR036291">
    <property type="entry name" value="NAD(P)-bd_dom_sf"/>
</dbReference>
<dbReference type="FunFam" id="3.40.50.720:FF:000009">
    <property type="entry name" value="Fatty oxidation complex, alpha subunit"/>
    <property type="match status" value="1"/>
</dbReference>
<dbReference type="SUPFAM" id="SSF48179">
    <property type="entry name" value="6-phosphogluconate dehydrogenase C-terminal domain-like"/>
    <property type="match status" value="1"/>
</dbReference>
<evidence type="ECO:0000256" key="1">
    <source>
        <dbReference type="ARBA" id="ARBA00005086"/>
    </source>
</evidence>
<dbReference type="GO" id="GO:0070403">
    <property type="term" value="F:NAD+ binding"/>
    <property type="evidence" value="ECO:0007669"/>
    <property type="project" value="InterPro"/>
</dbReference>
<evidence type="ECO:0000256" key="3">
    <source>
        <dbReference type="ARBA" id="ARBA00023002"/>
    </source>
</evidence>
<dbReference type="Pfam" id="PF02737">
    <property type="entry name" value="3HCDH_N"/>
    <property type="match status" value="1"/>
</dbReference>
<dbReference type="EMBL" id="JACRSO010000001">
    <property type="protein sequence ID" value="MBC8528097.1"/>
    <property type="molecule type" value="Genomic_DNA"/>
</dbReference>
<dbReference type="Pfam" id="PF00725">
    <property type="entry name" value="3HCDH"/>
    <property type="match status" value="1"/>
</dbReference>
<name>A0A926CY34_9FIRM</name>
<evidence type="ECO:0000256" key="6">
    <source>
        <dbReference type="PIRSR" id="PIRSR000105-2"/>
    </source>
</evidence>
<evidence type="ECO:0000313" key="10">
    <source>
        <dbReference type="Proteomes" id="UP000654279"/>
    </source>
</evidence>
<keyword evidence="10" id="KW-1185">Reference proteome</keyword>
<dbReference type="InterPro" id="IPR022694">
    <property type="entry name" value="3-OHacyl-CoA_DH"/>
</dbReference>
<dbReference type="Gene3D" id="3.40.50.720">
    <property type="entry name" value="NAD(P)-binding Rossmann-like Domain"/>
    <property type="match status" value="1"/>
</dbReference>
<comment type="caution">
    <text evidence="9">The sequence shown here is derived from an EMBL/GenBank/DDBJ whole genome shotgun (WGS) entry which is preliminary data.</text>
</comment>
<dbReference type="SUPFAM" id="SSF51735">
    <property type="entry name" value="NAD(P)-binding Rossmann-fold domains"/>
    <property type="match status" value="1"/>
</dbReference>
<dbReference type="InterPro" id="IPR013328">
    <property type="entry name" value="6PGD_dom2"/>
</dbReference>
<dbReference type="Proteomes" id="UP000654279">
    <property type="component" value="Unassembled WGS sequence"/>
</dbReference>
<feature type="binding site" evidence="6">
    <location>
        <position position="36"/>
    </location>
    <ligand>
        <name>NAD(+)</name>
        <dbReference type="ChEBI" id="CHEBI:57540"/>
    </ligand>
</feature>
<organism evidence="9 10">
    <name type="scientific">Luoshenia tenuis</name>
    <dbReference type="NCBI Taxonomy" id="2763654"/>
    <lineage>
        <taxon>Bacteria</taxon>
        <taxon>Bacillati</taxon>
        <taxon>Bacillota</taxon>
        <taxon>Clostridia</taxon>
        <taxon>Christensenellales</taxon>
        <taxon>Christensenellaceae</taxon>
        <taxon>Luoshenia</taxon>
    </lineage>
</organism>
<reference evidence="9" key="1">
    <citation type="submission" date="2020-08" db="EMBL/GenBank/DDBJ databases">
        <title>Genome public.</title>
        <authorList>
            <person name="Liu C."/>
            <person name="Sun Q."/>
        </authorList>
    </citation>
    <scope>NUCLEOTIDE SEQUENCE</scope>
    <source>
        <strain evidence="9">NSJ-44</strain>
    </source>
</reference>
<dbReference type="RefSeq" id="WP_249284150.1">
    <property type="nucleotide sequence ID" value="NZ_JACRSO010000001.1"/>
</dbReference>
<evidence type="ECO:0000259" key="7">
    <source>
        <dbReference type="Pfam" id="PF00725"/>
    </source>
</evidence>
<dbReference type="PANTHER" id="PTHR48075">
    <property type="entry name" value="3-HYDROXYACYL-COA DEHYDROGENASE FAMILY PROTEIN"/>
    <property type="match status" value="1"/>
</dbReference>
<feature type="binding site" evidence="6">
    <location>
        <position position="95"/>
    </location>
    <ligand>
        <name>NAD(+)</name>
        <dbReference type="ChEBI" id="CHEBI:57540"/>
    </ligand>
</feature>
<dbReference type="PANTHER" id="PTHR48075:SF5">
    <property type="entry name" value="3-HYDROXYBUTYRYL-COA DEHYDROGENASE"/>
    <property type="match status" value="1"/>
</dbReference>
<comment type="pathway">
    <text evidence="1">Lipid metabolism; butanoate metabolism.</text>
</comment>
<gene>
    <name evidence="9" type="ORF">H8699_01415</name>
</gene>
<dbReference type="PROSITE" id="PS00067">
    <property type="entry name" value="3HCDH"/>
    <property type="match status" value="1"/>
</dbReference>
<feature type="domain" description="3-hydroxyacyl-CoA dehydrogenase C-terminal" evidence="7">
    <location>
        <begin position="190"/>
        <end position="288"/>
    </location>
</feature>
<dbReference type="InterPro" id="IPR006108">
    <property type="entry name" value="3HC_DH_C"/>
</dbReference>
<evidence type="ECO:0000256" key="4">
    <source>
        <dbReference type="ARBA" id="ARBA00067747"/>
    </source>
</evidence>
<feature type="binding site" evidence="6">
    <location>
        <position position="280"/>
    </location>
    <ligand>
        <name>NAD(+)</name>
        <dbReference type="ChEBI" id="CHEBI:57540"/>
    </ligand>
</feature>
<dbReference type="GO" id="GO:0016616">
    <property type="term" value="F:oxidoreductase activity, acting on the CH-OH group of donors, NAD or NADP as acceptor"/>
    <property type="evidence" value="ECO:0007669"/>
    <property type="project" value="InterPro"/>
</dbReference>
<accession>A0A926CY34</accession>
<dbReference type="AlphaFoldDB" id="A0A926CY34"/>
<keyword evidence="3" id="KW-0560">Oxidoreductase</keyword>
<dbReference type="InterPro" id="IPR006176">
    <property type="entry name" value="3-OHacyl-CoA_DH_NAD-bd"/>
</dbReference>
<feature type="site" description="Important for catalytic activity" evidence="5">
    <location>
        <position position="143"/>
    </location>
</feature>